<gene>
    <name evidence="5" type="primary">echA8</name>
    <name evidence="5" type="ORF">LOKVESSMR4R_02294</name>
</gene>
<dbReference type="InterPro" id="IPR032259">
    <property type="entry name" value="HIBYL-CoA-H"/>
</dbReference>
<dbReference type="Gene3D" id="3.90.226.10">
    <property type="entry name" value="2-enoyl-CoA Hydratase, Chain A, domain 1"/>
    <property type="match status" value="1"/>
</dbReference>
<feature type="domain" description="Enoyl-CoA hydratase/isomerase" evidence="4">
    <location>
        <begin position="12"/>
        <end position="325"/>
    </location>
</feature>
<dbReference type="PANTHER" id="PTHR43176:SF3">
    <property type="entry name" value="3-HYDROXYISOBUTYRYL-COA HYDROLASE, MITOCHONDRIAL"/>
    <property type="match status" value="1"/>
</dbReference>
<reference evidence="5 6" key="1">
    <citation type="submission" date="2017-05" db="EMBL/GenBank/DDBJ databases">
        <title>Genome Sequence of Loktanella vestfoldensis Strain SMR4r Isolated from a Culture of the Diatom Skeletonema marinoi.</title>
        <authorList>
            <person name="Topel M."/>
            <person name="Pinder M.I.M."/>
            <person name="Johansson O.N."/>
            <person name="Kourtchenko O."/>
            <person name="Godhe A."/>
            <person name="Clarke A.K."/>
        </authorList>
    </citation>
    <scope>NUCLEOTIDE SEQUENCE [LARGE SCALE GENOMIC DNA]</scope>
    <source>
        <strain evidence="5 6">SMR4r</strain>
    </source>
</reference>
<evidence type="ECO:0000313" key="6">
    <source>
        <dbReference type="Proteomes" id="UP000195273"/>
    </source>
</evidence>
<dbReference type="GO" id="GO:0003860">
    <property type="term" value="F:3-hydroxyisobutyryl-CoA hydrolase activity"/>
    <property type="evidence" value="ECO:0007669"/>
    <property type="project" value="UniProtKB-EC"/>
</dbReference>
<dbReference type="EC" id="3.1.2.4" evidence="2"/>
<keyword evidence="6" id="KW-1185">Reference proteome</keyword>
<evidence type="ECO:0000259" key="4">
    <source>
        <dbReference type="Pfam" id="PF16113"/>
    </source>
</evidence>
<keyword evidence="5" id="KW-0456">Lyase</keyword>
<evidence type="ECO:0000256" key="2">
    <source>
        <dbReference type="ARBA" id="ARBA00011915"/>
    </source>
</evidence>
<dbReference type="Proteomes" id="UP000195273">
    <property type="component" value="Chromosome"/>
</dbReference>
<dbReference type="RefSeq" id="WP_087208488.1">
    <property type="nucleotide sequence ID" value="NZ_CP021431.1"/>
</dbReference>
<organism evidence="5 6">
    <name type="scientific">Yoonia vestfoldensis</name>
    <dbReference type="NCBI Taxonomy" id="245188"/>
    <lineage>
        <taxon>Bacteria</taxon>
        <taxon>Pseudomonadati</taxon>
        <taxon>Pseudomonadota</taxon>
        <taxon>Alphaproteobacteria</taxon>
        <taxon>Rhodobacterales</taxon>
        <taxon>Paracoccaceae</taxon>
        <taxon>Yoonia</taxon>
    </lineage>
</organism>
<evidence type="ECO:0000256" key="3">
    <source>
        <dbReference type="ARBA" id="ARBA00022801"/>
    </source>
</evidence>
<dbReference type="SUPFAM" id="SSF52096">
    <property type="entry name" value="ClpP/crotonase"/>
    <property type="match status" value="1"/>
</dbReference>
<dbReference type="GO" id="GO:0016829">
    <property type="term" value="F:lyase activity"/>
    <property type="evidence" value="ECO:0007669"/>
    <property type="project" value="UniProtKB-KW"/>
</dbReference>
<dbReference type="InterPro" id="IPR045004">
    <property type="entry name" value="ECH_dom"/>
</dbReference>
<keyword evidence="3" id="KW-0378">Hydrolase</keyword>
<dbReference type="GO" id="GO:0006574">
    <property type="term" value="P:L-valine catabolic process"/>
    <property type="evidence" value="ECO:0007669"/>
    <property type="project" value="TreeGrafter"/>
</dbReference>
<dbReference type="KEGG" id="lvs:LOKVESSMR4R_02294"/>
<accession>A0A1Y0EDU7</accession>
<dbReference type="PANTHER" id="PTHR43176">
    <property type="entry name" value="3-HYDROXYISOBUTYRYL-COA HYDROLASE-RELATED"/>
    <property type="match status" value="1"/>
</dbReference>
<protein>
    <recommendedName>
        <fullName evidence="2">3-hydroxyisobutyryl-CoA hydrolase</fullName>
        <ecNumber evidence="2">3.1.2.4</ecNumber>
    </recommendedName>
</protein>
<name>A0A1Y0EDU7_9RHOB</name>
<dbReference type="CDD" id="cd06558">
    <property type="entry name" value="crotonase-like"/>
    <property type="match status" value="1"/>
</dbReference>
<comment type="catalytic activity">
    <reaction evidence="1">
        <text>3-hydroxy-2-methylpropanoyl-CoA + H2O = 3-hydroxy-2-methylpropanoate + CoA + H(+)</text>
        <dbReference type="Rhea" id="RHEA:20888"/>
        <dbReference type="ChEBI" id="CHEBI:11805"/>
        <dbReference type="ChEBI" id="CHEBI:15377"/>
        <dbReference type="ChEBI" id="CHEBI:15378"/>
        <dbReference type="ChEBI" id="CHEBI:57287"/>
        <dbReference type="ChEBI" id="CHEBI:57340"/>
        <dbReference type="EC" id="3.1.2.4"/>
    </reaction>
</comment>
<evidence type="ECO:0000256" key="1">
    <source>
        <dbReference type="ARBA" id="ARBA00001709"/>
    </source>
</evidence>
<dbReference type="InterPro" id="IPR029045">
    <property type="entry name" value="ClpP/crotonase-like_dom_sf"/>
</dbReference>
<dbReference type="NCBIfam" id="NF004127">
    <property type="entry name" value="PRK05617.1"/>
    <property type="match status" value="1"/>
</dbReference>
<dbReference type="Pfam" id="PF16113">
    <property type="entry name" value="ECH_2"/>
    <property type="match status" value="1"/>
</dbReference>
<proteinExistence type="predicted"/>
<dbReference type="OrthoDB" id="9790967at2"/>
<sequence>MTIWCRIEDVAGRITLQRPDALNALTHAMCLEVDKALDAWRDKVSIVIIDADGDKAFCAGGDIADLYASAQRGDVTYGQTFWRDEYRMNAKIAAYPVPIVSFLHGFTMGGGVGLGCHAAHRIVCETSKIAMPECGIGLVPDVGGSRILARAPKRYGVFLGLTGQRMGPEDAIYAGFADCFVPQALWADLKSALIHSGDTAAIAEVANEVSPPDIPVDIETLFAGRDLRTIRDRLAEIDDPAFVHARAALSRNAPLAMAAFLEMIGRLGTTPTLHDALTLEYRYTSRSIAQGDFIEGIRAAVIDKNNAPQWHHANEPDVPRDLVLNMLATLGDDELNLEGIG</sequence>
<dbReference type="GO" id="GO:0005829">
    <property type="term" value="C:cytosol"/>
    <property type="evidence" value="ECO:0007669"/>
    <property type="project" value="TreeGrafter"/>
</dbReference>
<dbReference type="EMBL" id="CP021431">
    <property type="protein sequence ID" value="ARU01599.1"/>
    <property type="molecule type" value="Genomic_DNA"/>
</dbReference>
<evidence type="ECO:0000313" key="5">
    <source>
        <dbReference type="EMBL" id="ARU01599.1"/>
    </source>
</evidence>
<dbReference type="AlphaFoldDB" id="A0A1Y0EDU7"/>